<evidence type="ECO:0000313" key="4">
    <source>
        <dbReference type="Proteomes" id="UP000663832"/>
    </source>
</evidence>
<organism evidence="2 5">
    <name type="scientific">Adineta steineri</name>
    <dbReference type="NCBI Taxonomy" id="433720"/>
    <lineage>
        <taxon>Eukaryota</taxon>
        <taxon>Metazoa</taxon>
        <taxon>Spiralia</taxon>
        <taxon>Gnathifera</taxon>
        <taxon>Rotifera</taxon>
        <taxon>Eurotatoria</taxon>
        <taxon>Bdelloidea</taxon>
        <taxon>Adinetida</taxon>
        <taxon>Adinetidae</taxon>
        <taxon>Adineta</taxon>
    </lineage>
</organism>
<sequence length="244" mass="27538">MSNTNSNHSIRSTRSSRVLKRRVKSVMVRDANGSTSAFRQFYQSGGRDYEQYRRWLQTLSKSNSLSVTSTDLSKVKDEPLDMRTNAVSLFPSLILSPSLHIQQQQQQSLPKIVYTHNSQRHLSIPINTQLALPIRPLSPPLLTAATTTTTLQPKIQTLCDYSHIPVVPSTSLSSLNNWSVADVGRFIEQHFPNNNNIARKFIQQKIDGRTLPLLTEDHLIKIFKMKLGPALHLLALISTTQIQN</sequence>
<evidence type="ECO:0000313" key="5">
    <source>
        <dbReference type="Proteomes" id="UP000663877"/>
    </source>
</evidence>
<dbReference type="PANTHER" id="PTHR12247:SF138">
    <property type="entry name" value="POLYHOMEOTIC DISTAL, ISOFORM A-RELATED"/>
    <property type="match status" value="1"/>
</dbReference>
<dbReference type="PANTHER" id="PTHR12247">
    <property type="entry name" value="POLYCOMB GROUP PROTEIN"/>
    <property type="match status" value="1"/>
</dbReference>
<dbReference type="InterPro" id="IPR013761">
    <property type="entry name" value="SAM/pointed_sf"/>
</dbReference>
<dbReference type="OrthoDB" id="2390104at2759"/>
<dbReference type="GO" id="GO:0042393">
    <property type="term" value="F:histone binding"/>
    <property type="evidence" value="ECO:0007669"/>
    <property type="project" value="TreeGrafter"/>
</dbReference>
<dbReference type="Proteomes" id="UP000663877">
    <property type="component" value="Unassembled WGS sequence"/>
</dbReference>
<accession>A0A813MFG6</accession>
<evidence type="ECO:0000259" key="1">
    <source>
        <dbReference type="SMART" id="SM00454"/>
    </source>
</evidence>
<dbReference type="GO" id="GO:0035102">
    <property type="term" value="C:PRC1 complex"/>
    <property type="evidence" value="ECO:0007669"/>
    <property type="project" value="TreeGrafter"/>
</dbReference>
<evidence type="ECO:0000313" key="2">
    <source>
        <dbReference type="EMBL" id="CAF0720539.1"/>
    </source>
</evidence>
<dbReference type="CDD" id="cd09509">
    <property type="entry name" value="SAM_Polycomb"/>
    <property type="match status" value="1"/>
</dbReference>
<dbReference type="GO" id="GO:0045892">
    <property type="term" value="P:negative regulation of DNA-templated transcription"/>
    <property type="evidence" value="ECO:0007669"/>
    <property type="project" value="TreeGrafter"/>
</dbReference>
<evidence type="ECO:0000313" key="3">
    <source>
        <dbReference type="EMBL" id="CAF1141785.1"/>
    </source>
</evidence>
<dbReference type="EMBL" id="CAJNOM010000149">
    <property type="protein sequence ID" value="CAF1141785.1"/>
    <property type="molecule type" value="Genomic_DNA"/>
</dbReference>
<dbReference type="InterPro" id="IPR001660">
    <property type="entry name" value="SAM"/>
</dbReference>
<dbReference type="Proteomes" id="UP000663832">
    <property type="component" value="Unassembled WGS sequence"/>
</dbReference>
<keyword evidence="4" id="KW-1185">Reference proteome</keyword>
<proteinExistence type="predicted"/>
<dbReference type="GO" id="GO:0003682">
    <property type="term" value="F:chromatin binding"/>
    <property type="evidence" value="ECO:0007669"/>
    <property type="project" value="TreeGrafter"/>
</dbReference>
<name>A0A813MFG6_9BILA</name>
<dbReference type="Gene3D" id="1.10.150.50">
    <property type="entry name" value="Transcription Factor, Ets-1"/>
    <property type="match status" value="1"/>
</dbReference>
<dbReference type="SMART" id="SM00454">
    <property type="entry name" value="SAM"/>
    <property type="match status" value="1"/>
</dbReference>
<protein>
    <recommendedName>
        <fullName evidence="1">SAM domain-containing protein</fullName>
    </recommendedName>
</protein>
<dbReference type="AlphaFoldDB" id="A0A813MFG6"/>
<reference evidence="2" key="1">
    <citation type="submission" date="2021-02" db="EMBL/GenBank/DDBJ databases">
        <authorList>
            <person name="Nowell W R."/>
        </authorList>
    </citation>
    <scope>NUCLEOTIDE SEQUENCE</scope>
</reference>
<comment type="caution">
    <text evidence="2">The sequence shown here is derived from an EMBL/GenBank/DDBJ whole genome shotgun (WGS) entry which is preliminary data.</text>
</comment>
<gene>
    <name evidence="2" type="ORF">BJG266_LOCUS222</name>
    <name evidence="3" type="ORF">QVE165_LOCUS22518</name>
</gene>
<dbReference type="Pfam" id="PF00536">
    <property type="entry name" value="SAM_1"/>
    <property type="match status" value="1"/>
</dbReference>
<dbReference type="InterPro" id="IPR050548">
    <property type="entry name" value="PcG_chromatin_remod_factors"/>
</dbReference>
<dbReference type="EMBL" id="CAJNOI010000001">
    <property type="protein sequence ID" value="CAF0720539.1"/>
    <property type="molecule type" value="Genomic_DNA"/>
</dbReference>
<feature type="domain" description="SAM" evidence="1">
    <location>
        <begin position="175"/>
        <end position="243"/>
    </location>
</feature>
<dbReference type="SUPFAM" id="SSF47769">
    <property type="entry name" value="SAM/Pointed domain"/>
    <property type="match status" value="1"/>
</dbReference>